<proteinExistence type="predicted"/>
<dbReference type="InterPro" id="IPR050090">
    <property type="entry name" value="Tyrosine_recombinase_XerCD"/>
</dbReference>
<reference evidence="7 8" key="1">
    <citation type="submission" date="2018-04" db="EMBL/GenBank/DDBJ databases">
        <title>Halococcoides cellulosivorans gen. nov., sp. nov., an extremely halophilic cellulose-utilizing haloarchaeon from hypersaline lakes.</title>
        <authorList>
            <person name="Sorokin D.Y."/>
            <person name="Toshchakov S.V."/>
            <person name="Samarov N.I."/>
            <person name="Korzhenkov A."/>
            <person name="Kublanov I.V."/>
        </authorList>
    </citation>
    <scope>NUCLEOTIDE SEQUENCE [LARGE SCALE GENOMIC DNA]</scope>
    <source>
        <strain evidence="7 8">HArcel1</strain>
    </source>
</reference>
<evidence type="ECO:0000313" key="8">
    <source>
        <dbReference type="Proteomes" id="UP000244727"/>
    </source>
</evidence>
<dbReference type="Gene3D" id="1.10.443.10">
    <property type="entry name" value="Intergrase catalytic core"/>
    <property type="match status" value="1"/>
</dbReference>
<name>A0A2R4X249_9EURY</name>
<dbReference type="CDD" id="cd00397">
    <property type="entry name" value="DNA_BRE_C"/>
    <property type="match status" value="1"/>
</dbReference>
<dbReference type="Pfam" id="PF02899">
    <property type="entry name" value="Phage_int_SAM_1"/>
    <property type="match status" value="1"/>
</dbReference>
<dbReference type="EMBL" id="CP028858">
    <property type="protein sequence ID" value="AWB27803.1"/>
    <property type="molecule type" value="Genomic_DNA"/>
</dbReference>
<dbReference type="PANTHER" id="PTHR30349">
    <property type="entry name" value="PHAGE INTEGRASE-RELATED"/>
    <property type="match status" value="1"/>
</dbReference>
<dbReference type="Gene3D" id="1.10.150.130">
    <property type="match status" value="1"/>
</dbReference>
<dbReference type="SUPFAM" id="SSF56349">
    <property type="entry name" value="DNA breaking-rejoining enzymes"/>
    <property type="match status" value="1"/>
</dbReference>
<dbReference type="InterPro" id="IPR013762">
    <property type="entry name" value="Integrase-like_cat_sf"/>
</dbReference>
<dbReference type="AlphaFoldDB" id="A0A2R4X249"/>
<evidence type="ECO:0000256" key="1">
    <source>
        <dbReference type="ARBA" id="ARBA00022908"/>
    </source>
</evidence>
<keyword evidence="2 4" id="KW-0238">DNA-binding</keyword>
<evidence type="ECO:0000256" key="3">
    <source>
        <dbReference type="ARBA" id="ARBA00023172"/>
    </source>
</evidence>
<dbReference type="PANTHER" id="PTHR30349:SF41">
    <property type="entry name" value="INTEGRASE_RECOMBINASE PROTEIN MJ0367-RELATED"/>
    <property type="match status" value="1"/>
</dbReference>
<feature type="domain" description="Tyr recombinase" evidence="5">
    <location>
        <begin position="115"/>
        <end position="246"/>
    </location>
</feature>
<dbReference type="InterPro" id="IPR004107">
    <property type="entry name" value="Integrase_SAM-like_N"/>
</dbReference>
<accession>A0A2R4X249</accession>
<evidence type="ECO:0000259" key="5">
    <source>
        <dbReference type="PROSITE" id="PS51898"/>
    </source>
</evidence>
<protein>
    <submittedName>
        <fullName evidence="7">Integrase</fullName>
    </submittedName>
</protein>
<dbReference type="InterPro" id="IPR010998">
    <property type="entry name" value="Integrase_recombinase_N"/>
</dbReference>
<evidence type="ECO:0000313" key="7">
    <source>
        <dbReference type="EMBL" id="AWB27803.1"/>
    </source>
</evidence>
<dbReference type="GO" id="GO:0006310">
    <property type="term" value="P:DNA recombination"/>
    <property type="evidence" value="ECO:0007669"/>
    <property type="project" value="UniProtKB-KW"/>
</dbReference>
<dbReference type="PROSITE" id="PS51898">
    <property type="entry name" value="TYR_RECOMBINASE"/>
    <property type="match status" value="1"/>
</dbReference>
<keyword evidence="3" id="KW-0233">DNA recombination</keyword>
<dbReference type="InterPro" id="IPR044068">
    <property type="entry name" value="CB"/>
</dbReference>
<evidence type="ECO:0000256" key="4">
    <source>
        <dbReference type="PROSITE-ProRule" id="PRU01248"/>
    </source>
</evidence>
<sequence length="246" mass="28296">MTDQLDPIAPDRAVEMYLTSRENELSKNSLQNYKYDLAAFTDWCQQEGIDNMNDVTGRTVINFRMDRAEEVKQVTLRGNLWNLKKFLRFCKKIDAVRAGLNEKVAVPEVSTADEVNETYITSEEADAMLEYLNKYEYASFRHAVFYTLWHTGMRSGSLRSLDLGDFDPDRNTLMLRHRPETGTPLKNKANGERDVYIKDDLCDVLSDFVDMHRSGCLDDYGREPLFSTGSGRPAKTTLQRNIYTVT</sequence>
<keyword evidence="8" id="KW-1185">Reference proteome</keyword>
<dbReference type="InterPro" id="IPR002104">
    <property type="entry name" value="Integrase_catalytic"/>
</dbReference>
<dbReference type="KEGG" id="harc:HARCEL1_08810"/>
<dbReference type="GO" id="GO:0003677">
    <property type="term" value="F:DNA binding"/>
    <property type="evidence" value="ECO:0007669"/>
    <property type="project" value="UniProtKB-UniRule"/>
</dbReference>
<organism evidence="7 8">
    <name type="scientific">Halococcoides cellulosivorans</name>
    <dbReference type="NCBI Taxonomy" id="1679096"/>
    <lineage>
        <taxon>Archaea</taxon>
        <taxon>Methanobacteriati</taxon>
        <taxon>Methanobacteriota</taxon>
        <taxon>Stenosarchaea group</taxon>
        <taxon>Halobacteria</taxon>
        <taxon>Halobacteriales</taxon>
        <taxon>Haloarculaceae</taxon>
        <taxon>Halococcoides</taxon>
    </lineage>
</organism>
<keyword evidence="1" id="KW-0229">DNA integration</keyword>
<dbReference type="PROSITE" id="PS51900">
    <property type="entry name" value="CB"/>
    <property type="match status" value="1"/>
</dbReference>
<dbReference type="GeneID" id="36512603"/>
<dbReference type="InterPro" id="IPR011010">
    <property type="entry name" value="DNA_brk_join_enz"/>
</dbReference>
<dbReference type="GO" id="GO:0015074">
    <property type="term" value="P:DNA integration"/>
    <property type="evidence" value="ECO:0007669"/>
    <property type="project" value="UniProtKB-KW"/>
</dbReference>
<dbReference type="Proteomes" id="UP000244727">
    <property type="component" value="Chromosome"/>
</dbReference>
<evidence type="ECO:0000256" key="2">
    <source>
        <dbReference type="ARBA" id="ARBA00023125"/>
    </source>
</evidence>
<dbReference type="RefSeq" id="WP_108382514.1">
    <property type="nucleotide sequence ID" value="NZ_CP028858.1"/>
</dbReference>
<feature type="domain" description="Core-binding (CB)" evidence="6">
    <location>
        <begin position="8"/>
        <end position="91"/>
    </location>
</feature>
<gene>
    <name evidence="7" type="ORF">HARCEL1_08810</name>
</gene>
<evidence type="ECO:0000259" key="6">
    <source>
        <dbReference type="PROSITE" id="PS51900"/>
    </source>
</evidence>